<comment type="similarity">
    <text evidence="6 18">Belongs to the sugar phosphate cyclases superfamily. Dehydroquinate synthase family.</text>
</comment>
<keyword evidence="9 18" id="KW-0963">Cytoplasm</keyword>
<keyword evidence="11 18" id="KW-0479">Metal-binding</keyword>
<feature type="binding site" evidence="18">
    <location>
        <begin position="137"/>
        <end position="141"/>
    </location>
    <ligand>
        <name>NAD(+)</name>
        <dbReference type="ChEBI" id="CHEBI:57540"/>
    </ligand>
</feature>
<dbReference type="InterPro" id="IPR030963">
    <property type="entry name" value="DHQ_synth_fam"/>
</dbReference>
<evidence type="ECO:0000313" key="22">
    <source>
        <dbReference type="Proteomes" id="UP000606724"/>
    </source>
</evidence>
<comment type="cofactor">
    <cofactor evidence="18">
        <name>Co(2+)</name>
        <dbReference type="ChEBI" id="CHEBI:48828"/>
    </cofactor>
    <cofactor evidence="18">
        <name>Zn(2+)</name>
        <dbReference type="ChEBI" id="CHEBI:29105"/>
    </cofactor>
    <text evidence="18">Binds 1 divalent metal cation per subunit. Can use either Co(2+) or Zn(2+).</text>
</comment>
<dbReference type="HAMAP" id="MF_00110">
    <property type="entry name" value="DHQ_synthase"/>
    <property type="match status" value="1"/>
</dbReference>
<accession>A0ABR8RGP5</accession>
<evidence type="ECO:0000256" key="1">
    <source>
        <dbReference type="ARBA" id="ARBA00001393"/>
    </source>
</evidence>
<evidence type="ECO:0000256" key="11">
    <source>
        <dbReference type="ARBA" id="ARBA00022723"/>
    </source>
</evidence>
<evidence type="ECO:0000256" key="5">
    <source>
        <dbReference type="ARBA" id="ARBA00004661"/>
    </source>
</evidence>
<evidence type="ECO:0000259" key="20">
    <source>
        <dbReference type="Pfam" id="PF24621"/>
    </source>
</evidence>
<feature type="binding site" evidence="18">
    <location>
        <position position="296"/>
    </location>
    <ligand>
        <name>Zn(2+)</name>
        <dbReference type="ChEBI" id="CHEBI:29105"/>
    </ligand>
</feature>
<evidence type="ECO:0000259" key="19">
    <source>
        <dbReference type="Pfam" id="PF01761"/>
    </source>
</evidence>
<feature type="binding site" evidence="18">
    <location>
        <position position="183"/>
    </location>
    <ligand>
        <name>NAD(+)</name>
        <dbReference type="ChEBI" id="CHEBI:57540"/>
    </ligand>
</feature>
<sequence>MATPLFHANLTVQTQSHDYPIVITEDSNAGNPKNIVSNITENGANNIAENGAKKSSMASQIAPYITGHQVLIVTNETVAPLYLKALQDELEAQFTVKVCVLPDGEQYKNQTSINQIYDALMAEHFNRDVTLIALGGGVVGDMTGFAAASFMRGVNFIQIPTTLLSQVDSSVGGKTGINHPQGKNMIGAFWQPQMVLADMSTLKTLPVRELSAGLAEVIKYALIMDAEFLTWLEHNLPAMMALDLAVLGEAVKRCCQYKANIVAQDERESGVRALLNFGHTFGHVIETYEGYGNWLHGEAVAAGMVQAAELSQKLGWLTSNDVARIKRVLLLANLPIMPPAIDVQTALGLMGHDKKVKHGQIRLILLKSLGKAVLTNDFDAKLLTEVLSQHQ</sequence>
<protein>
    <recommendedName>
        <fullName evidence="8 18">3-dehydroquinate synthase</fullName>
        <shortName evidence="18">DHQS</shortName>
        <ecNumber evidence="7 18">4.2.3.4</ecNumber>
    </recommendedName>
</protein>
<dbReference type="PANTHER" id="PTHR43622">
    <property type="entry name" value="3-DEHYDROQUINATE SYNTHASE"/>
    <property type="match status" value="1"/>
</dbReference>
<evidence type="ECO:0000256" key="10">
    <source>
        <dbReference type="ARBA" id="ARBA00022605"/>
    </source>
</evidence>
<evidence type="ECO:0000256" key="2">
    <source>
        <dbReference type="ARBA" id="ARBA00001911"/>
    </source>
</evidence>
<evidence type="ECO:0000256" key="7">
    <source>
        <dbReference type="ARBA" id="ARBA00013031"/>
    </source>
</evidence>
<evidence type="ECO:0000313" key="21">
    <source>
        <dbReference type="EMBL" id="MBD7946903.1"/>
    </source>
</evidence>
<comment type="function">
    <text evidence="3 18">Catalyzes the conversion of 3-deoxy-D-arabino-heptulosonate 7-phosphate (DAHP) to dehydroquinate (DHQ).</text>
</comment>
<keyword evidence="13 18" id="KW-0862">Zinc</keyword>
<comment type="catalytic activity">
    <reaction evidence="1 18">
        <text>7-phospho-2-dehydro-3-deoxy-D-arabino-heptonate = 3-dehydroquinate + phosphate</text>
        <dbReference type="Rhea" id="RHEA:21968"/>
        <dbReference type="ChEBI" id="CHEBI:32364"/>
        <dbReference type="ChEBI" id="CHEBI:43474"/>
        <dbReference type="ChEBI" id="CHEBI:58394"/>
        <dbReference type="EC" id="4.2.3.4"/>
    </reaction>
</comment>
<dbReference type="InterPro" id="IPR030960">
    <property type="entry name" value="DHQS/DOIS_N"/>
</dbReference>
<dbReference type="InterPro" id="IPR050071">
    <property type="entry name" value="Dehydroquinate_synthase"/>
</dbReference>
<comment type="subcellular location">
    <subcellularLocation>
        <location evidence="4 18">Cytoplasm</location>
    </subcellularLocation>
</comment>
<comment type="pathway">
    <text evidence="5 18">Metabolic intermediate biosynthesis; chorismate biosynthesis; chorismate from D-erythrose 4-phosphate and phosphoenolpyruvate: step 2/7.</text>
</comment>
<keyword evidence="14 18" id="KW-0520">NAD</keyword>
<keyword evidence="16 18" id="KW-0456">Lyase</keyword>
<dbReference type="PIRSF" id="PIRSF001455">
    <property type="entry name" value="DHQ_synth"/>
    <property type="match status" value="1"/>
</dbReference>
<dbReference type="InterPro" id="IPR056179">
    <property type="entry name" value="DHQS_C"/>
</dbReference>
<feature type="binding site" evidence="18">
    <location>
        <position position="216"/>
    </location>
    <ligand>
        <name>Zn(2+)</name>
        <dbReference type="ChEBI" id="CHEBI:29105"/>
    </ligand>
</feature>
<evidence type="ECO:0000256" key="8">
    <source>
        <dbReference type="ARBA" id="ARBA00017684"/>
    </source>
</evidence>
<evidence type="ECO:0000256" key="12">
    <source>
        <dbReference type="ARBA" id="ARBA00022741"/>
    </source>
</evidence>
<evidence type="ECO:0000256" key="9">
    <source>
        <dbReference type="ARBA" id="ARBA00022490"/>
    </source>
</evidence>
<feature type="binding site" evidence="18">
    <location>
        <position position="279"/>
    </location>
    <ligand>
        <name>Zn(2+)</name>
        <dbReference type="ChEBI" id="CHEBI:29105"/>
    </ligand>
</feature>
<feature type="binding site" evidence="18">
    <location>
        <position position="174"/>
    </location>
    <ligand>
        <name>NAD(+)</name>
        <dbReference type="ChEBI" id="CHEBI:57540"/>
    </ligand>
</feature>
<keyword evidence="12 18" id="KW-0547">Nucleotide-binding</keyword>
<organism evidence="21 22">
    <name type="scientific">Psychrobacter communis</name>
    <dbReference type="NCBI Taxonomy" id="2762238"/>
    <lineage>
        <taxon>Bacteria</taxon>
        <taxon>Pseudomonadati</taxon>
        <taxon>Pseudomonadota</taxon>
        <taxon>Gammaproteobacteria</taxon>
        <taxon>Moraxellales</taxon>
        <taxon>Moraxellaceae</taxon>
        <taxon>Psychrobacter</taxon>
    </lineage>
</organism>
<evidence type="ECO:0000256" key="16">
    <source>
        <dbReference type="ARBA" id="ARBA00023239"/>
    </source>
</evidence>
<dbReference type="PANTHER" id="PTHR43622:SF7">
    <property type="entry name" value="3-DEHYDROQUINATE SYNTHASE, CHLOROPLASTIC"/>
    <property type="match status" value="1"/>
</dbReference>
<dbReference type="EMBL" id="JACSQR010000004">
    <property type="protein sequence ID" value="MBD7946903.1"/>
    <property type="molecule type" value="Genomic_DNA"/>
</dbReference>
<evidence type="ECO:0000256" key="3">
    <source>
        <dbReference type="ARBA" id="ARBA00003485"/>
    </source>
</evidence>
<dbReference type="Gene3D" id="1.20.1090.10">
    <property type="entry name" value="Dehydroquinate synthase-like - alpha domain"/>
    <property type="match status" value="1"/>
</dbReference>
<feature type="binding site" evidence="18">
    <location>
        <begin position="161"/>
        <end position="162"/>
    </location>
    <ligand>
        <name>NAD(+)</name>
        <dbReference type="ChEBI" id="CHEBI:57540"/>
    </ligand>
</feature>
<keyword evidence="10 18" id="KW-0028">Amino-acid biosynthesis</keyword>
<reference evidence="21 22" key="1">
    <citation type="submission" date="2020-08" db="EMBL/GenBank/DDBJ databases">
        <title>A Genomic Blueprint of the Chicken Gut Microbiome.</title>
        <authorList>
            <person name="Gilroy R."/>
            <person name="Ravi A."/>
            <person name="Getino M."/>
            <person name="Pursley I."/>
            <person name="Horton D.L."/>
            <person name="Alikhan N.-F."/>
            <person name="Baker D."/>
            <person name="Gharbi K."/>
            <person name="Hall N."/>
            <person name="Watson M."/>
            <person name="Adriaenssens E.M."/>
            <person name="Foster-Nyarko E."/>
            <person name="Jarju S."/>
            <person name="Secka A."/>
            <person name="Antonio M."/>
            <person name="Oren A."/>
            <person name="Chaudhuri R."/>
            <person name="La Ragione R.M."/>
            <person name="Hildebrand F."/>
            <person name="Pallen M.J."/>
        </authorList>
    </citation>
    <scope>NUCLEOTIDE SEQUENCE [LARGE SCALE GENOMIC DNA]</scope>
    <source>
        <strain evidence="21 22">Sa4CVA2</strain>
    </source>
</reference>
<name>A0ABR8RGP5_9GAMM</name>
<keyword evidence="15 18" id="KW-0057">Aromatic amino acid biosynthesis</keyword>
<dbReference type="Pfam" id="PF01761">
    <property type="entry name" value="DHQ_synthase"/>
    <property type="match status" value="1"/>
</dbReference>
<feature type="binding site" evidence="18">
    <location>
        <begin position="103"/>
        <end position="108"/>
    </location>
    <ligand>
        <name>NAD(+)</name>
        <dbReference type="ChEBI" id="CHEBI:57540"/>
    </ligand>
</feature>
<evidence type="ECO:0000256" key="15">
    <source>
        <dbReference type="ARBA" id="ARBA00023141"/>
    </source>
</evidence>
<dbReference type="RefSeq" id="WP_191690232.1">
    <property type="nucleotide sequence ID" value="NZ_JACSQR010000004.1"/>
</dbReference>
<dbReference type="NCBIfam" id="TIGR01357">
    <property type="entry name" value="aroB"/>
    <property type="match status" value="1"/>
</dbReference>
<evidence type="ECO:0000256" key="17">
    <source>
        <dbReference type="ARBA" id="ARBA00023285"/>
    </source>
</evidence>
<keyword evidence="22" id="KW-1185">Reference proteome</keyword>
<dbReference type="SUPFAM" id="SSF56796">
    <property type="entry name" value="Dehydroquinate synthase-like"/>
    <property type="match status" value="1"/>
</dbReference>
<feature type="domain" description="3-dehydroquinate synthase C-terminal" evidence="20">
    <location>
        <begin position="213"/>
        <end position="356"/>
    </location>
</feature>
<evidence type="ECO:0000256" key="14">
    <source>
        <dbReference type="ARBA" id="ARBA00023027"/>
    </source>
</evidence>
<dbReference type="EC" id="4.2.3.4" evidence="7 18"/>
<feature type="domain" description="3-dehydroquinate synthase N-terminal" evidence="19">
    <location>
        <begin position="99"/>
        <end position="211"/>
    </location>
</feature>
<dbReference type="Proteomes" id="UP000606724">
    <property type="component" value="Unassembled WGS sequence"/>
</dbReference>
<evidence type="ECO:0000256" key="18">
    <source>
        <dbReference type="HAMAP-Rule" id="MF_00110"/>
    </source>
</evidence>
<evidence type="ECO:0000256" key="6">
    <source>
        <dbReference type="ARBA" id="ARBA00005412"/>
    </source>
</evidence>
<dbReference type="GO" id="GO:0003856">
    <property type="term" value="F:3-dehydroquinate synthase activity"/>
    <property type="evidence" value="ECO:0007669"/>
    <property type="project" value="UniProtKB-EC"/>
</dbReference>
<evidence type="ECO:0000256" key="13">
    <source>
        <dbReference type="ARBA" id="ARBA00022833"/>
    </source>
</evidence>
<comment type="caution">
    <text evidence="21">The sequence shown here is derived from an EMBL/GenBank/DDBJ whole genome shotgun (WGS) entry which is preliminary data.</text>
</comment>
<dbReference type="Gene3D" id="3.40.50.1970">
    <property type="match status" value="1"/>
</dbReference>
<proteinExistence type="inferred from homology"/>
<dbReference type="InterPro" id="IPR016037">
    <property type="entry name" value="DHQ_synth_AroB"/>
</dbReference>
<dbReference type="Pfam" id="PF24621">
    <property type="entry name" value="DHQS_C"/>
    <property type="match status" value="1"/>
</dbReference>
<gene>
    <name evidence="18 21" type="primary">aroB</name>
    <name evidence="21" type="ORF">H9653_02525</name>
</gene>
<dbReference type="CDD" id="cd08195">
    <property type="entry name" value="DHQS"/>
    <property type="match status" value="1"/>
</dbReference>
<keyword evidence="17 18" id="KW-0170">Cobalt</keyword>
<comment type="cofactor">
    <cofactor evidence="2 18">
        <name>NAD(+)</name>
        <dbReference type="ChEBI" id="CHEBI:57540"/>
    </cofactor>
</comment>
<evidence type="ECO:0000256" key="4">
    <source>
        <dbReference type="ARBA" id="ARBA00004496"/>
    </source>
</evidence>
<feature type="binding site" evidence="18">
    <location>
        <begin position="201"/>
        <end position="204"/>
    </location>
    <ligand>
        <name>NAD(+)</name>
        <dbReference type="ChEBI" id="CHEBI:57540"/>
    </ligand>
</feature>